<keyword evidence="2" id="KW-1185">Reference proteome</keyword>
<sequence length="135" mass="15714">MADIEVDEFEAIWNNAIEEFGLEENNWVRDMYEKKELWSNAHITPPPVCTAWARPLHIASWNDGFRDSFGQLPTLRPPRNVLDPRSNPFLHCGIPLMNGPTKPNHLCCRCQPRWVYSLVSTMKNNVTLNYLPLFF</sequence>
<organism evidence="1 2">
    <name type="scientific">Stylosanthes scabra</name>
    <dbReference type="NCBI Taxonomy" id="79078"/>
    <lineage>
        <taxon>Eukaryota</taxon>
        <taxon>Viridiplantae</taxon>
        <taxon>Streptophyta</taxon>
        <taxon>Embryophyta</taxon>
        <taxon>Tracheophyta</taxon>
        <taxon>Spermatophyta</taxon>
        <taxon>Magnoliopsida</taxon>
        <taxon>eudicotyledons</taxon>
        <taxon>Gunneridae</taxon>
        <taxon>Pentapetalae</taxon>
        <taxon>rosids</taxon>
        <taxon>fabids</taxon>
        <taxon>Fabales</taxon>
        <taxon>Fabaceae</taxon>
        <taxon>Papilionoideae</taxon>
        <taxon>50 kb inversion clade</taxon>
        <taxon>dalbergioids sensu lato</taxon>
        <taxon>Dalbergieae</taxon>
        <taxon>Pterocarpus clade</taxon>
        <taxon>Stylosanthes</taxon>
    </lineage>
</organism>
<proteinExistence type="predicted"/>
<comment type="caution">
    <text evidence="1">The sequence shown here is derived from an EMBL/GenBank/DDBJ whole genome shotgun (WGS) entry which is preliminary data.</text>
</comment>
<gene>
    <name evidence="1" type="ORF">PIB30_028996</name>
</gene>
<accession>A0ABU6WC71</accession>
<protein>
    <submittedName>
        <fullName evidence="1">Uncharacterized protein</fullName>
    </submittedName>
</protein>
<dbReference type="Proteomes" id="UP001341840">
    <property type="component" value="Unassembled WGS sequence"/>
</dbReference>
<name>A0ABU6WC71_9FABA</name>
<evidence type="ECO:0000313" key="1">
    <source>
        <dbReference type="EMBL" id="MED6182503.1"/>
    </source>
</evidence>
<reference evidence="1 2" key="1">
    <citation type="journal article" date="2023" name="Plants (Basel)">
        <title>Bridging the Gap: Combining Genomics and Transcriptomics Approaches to Understand Stylosanthes scabra, an Orphan Legume from the Brazilian Caatinga.</title>
        <authorList>
            <person name="Ferreira-Neto J.R.C."/>
            <person name="da Silva M.D."/>
            <person name="Binneck E."/>
            <person name="de Melo N.F."/>
            <person name="da Silva R.H."/>
            <person name="de Melo A.L.T.M."/>
            <person name="Pandolfi V."/>
            <person name="Bustamante F.O."/>
            <person name="Brasileiro-Vidal A.C."/>
            <person name="Benko-Iseppon A.M."/>
        </authorList>
    </citation>
    <scope>NUCLEOTIDE SEQUENCE [LARGE SCALE GENOMIC DNA]</scope>
    <source>
        <tissue evidence="1">Leaves</tissue>
    </source>
</reference>
<dbReference type="EMBL" id="JASCZI010181359">
    <property type="protein sequence ID" value="MED6182503.1"/>
    <property type="molecule type" value="Genomic_DNA"/>
</dbReference>
<evidence type="ECO:0000313" key="2">
    <source>
        <dbReference type="Proteomes" id="UP001341840"/>
    </source>
</evidence>